<organism evidence="4 5">
    <name type="scientific">Scytalidium lignicola</name>
    <name type="common">Hyphomycete</name>
    <dbReference type="NCBI Taxonomy" id="5539"/>
    <lineage>
        <taxon>Eukaryota</taxon>
        <taxon>Fungi</taxon>
        <taxon>Dikarya</taxon>
        <taxon>Ascomycota</taxon>
        <taxon>Pezizomycotina</taxon>
        <taxon>Leotiomycetes</taxon>
        <taxon>Leotiomycetes incertae sedis</taxon>
        <taxon>Scytalidium</taxon>
    </lineage>
</organism>
<dbReference type="Gene3D" id="2.30.29.30">
    <property type="entry name" value="Pleckstrin-homology domain (PH domain)/Phosphotyrosine-binding domain (PTB)"/>
    <property type="match status" value="1"/>
</dbReference>
<dbReference type="EMBL" id="NCSJ02000053">
    <property type="protein sequence ID" value="RFU32529.1"/>
    <property type="molecule type" value="Genomic_DNA"/>
</dbReference>
<evidence type="ECO:0000313" key="4">
    <source>
        <dbReference type="EMBL" id="RFU32529.1"/>
    </source>
</evidence>
<protein>
    <recommendedName>
        <fullName evidence="3">WH1 domain-containing protein</fullName>
    </recommendedName>
</protein>
<dbReference type="GO" id="GO:0003779">
    <property type="term" value="F:actin binding"/>
    <property type="evidence" value="ECO:0007669"/>
    <property type="project" value="UniProtKB-ARBA"/>
</dbReference>
<feature type="region of interest" description="Disordered" evidence="2">
    <location>
        <begin position="165"/>
        <end position="204"/>
    </location>
</feature>
<reference evidence="4 5" key="1">
    <citation type="submission" date="2018-05" db="EMBL/GenBank/DDBJ databases">
        <title>Draft genome sequence of Scytalidium lignicola DSM 105466, a ubiquitous saprotrophic fungus.</title>
        <authorList>
            <person name="Buettner E."/>
            <person name="Gebauer A.M."/>
            <person name="Hofrichter M."/>
            <person name="Liers C."/>
            <person name="Kellner H."/>
        </authorList>
    </citation>
    <scope>NUCLEOTIDE SEQUENCE [LARGE SCALE GENOMIC DNA]</scope>
    <source>
        <strain evidence="4 5">DSM 105466</strain>
    </source>
</reference>
<dbReference type="FunFam" id="2.30.29.30:FF:000281">
    <property type="entry name" value="Actin associated protein"/>
    <property type="match status" value="1"/>
</dbReference>
<dbReference type="CDD" id="cd01205">
    <property type="entry name" value="EVH1_WASP-like"/>
    <property type="match status" value="1"/>
</dbReference>
<dbReference type="GO" id="GO:0045010">
    <property type="term" value="P:actin nucleation"/>
    <property type="evidence" value="ECO:0007669"/>
    <property type="project" value="UniProtKB-ARBA"/>
</dbReference>
<dbReference type="InterPro" id="IPR011993">
    <property type="entry name" value="PH-like_dom_sf"/>
</dbReference>
<keyword evidence="1" id="KW-0597">Phosphoprotein</keyword>
<dbReference type="OMA" id="EYNQDRK"/>
<evidence type="ECO:0000313" key="5">
    <source>
        <dbReference type="Proteomes" id="UP000258309"/>
    </source>
</evidence>
<dbReference type="PROSITE" id="PS50229">
    <property type="entry name" value="WH1"/>
    <property type="match status" value="1"/>
</dbReference>
<dbReference type="STRING" id="5539.A0A3E2HGK3"/>
<dbReference type="Pfam" id="PF00568">
    <property type="entry name" value="WH1"/>
    <property type="match status" value="1"/>
</dbReference>
<gene>
    <name evidence="4" type="ORF">B7463_g3847</name>
</gene>
<name>A0A3E2HGK3_SCYLI</name>
<dbReference type="GO" id="GO:0030479">
    <property type="term" value="C:actin cortical patch"/>
    <property type="evidence" value="ECO:0007669"/>
    <property type="project" value="UniProtKB-ARBA"/>
</dbReference>
<keyword evidence="5" id="KW-1185">Reference proteome</keyword>
<feature type="compositionally biased region" description="Pro residues" evidence="2">
    <location>
        <begin position="369"/>
        <end position="378"/>
    </location>
</feature>
<dbReference type="AlphaFoldDB" id="A0A3E2HGK3"/>
<feature type="compositionally biased region" description="Pro residues" evidence="2">
    <location>
        <begin position="435"/>
        <end position="520"/>
    </location>
</feature>
<feature type="compositionally biased region" description="Pro residues" evidence="2">
    <location>
        <begin position="320"/>
        <end position="345"/>
    </location>
</feature>
<comment type="caution">
    <text evidence="4">The sequence shown here is derived from an EMBL/GenBank/DDBJ whole genome shotgun (WGS) entry which is preliminary data.</text>
</comment>
<feature type="region of interest" description="Disordered" evidence="2">
    <location>
        <begin position="260"/>
        <end position="520"/>
    </location>
</feature>
<feature type="compositionally biased region" description="Pro residues" evidence="2">
    <location>
        <begin position="270"/>
        <end position="280"/>
    </location>
</feature>
<dbReference type="SUPFAM" id="SSF50729">
    <property type="entry name" value="PH domain-like"/>
    <property type="match status" value="1"/>
</dbReference>
<feature type="non-terminal residue" evidence="4">
    <location>
        <position position="520"/>
    </location>
</feature>
<sequence length="520" mass="55495">MPSILSNEDRETVKRQVPKASNKIQAVAVVRLYIAYPNRNKWTYTGLQGAAVLANDLVGHTYWVKLVDISPANRGVIWDQEIYDSWNYNQDRTFFHTFETQDCLVGLSFVDEKEAKAFLKKMHDREKNASKATKSNPFGADVAHIGSGHKHHLLGGFFGHRNSSVLSVQPTPSETPSYVLSPTQTQSTRSSSAGHASPRPVSEYSALDALDPNWRETWGDDLKQMGITDDLIRDNQDFIADYIRQQQAVAARAELPAPVSNGVEPQRQKAPPPPPPPPVAAPRAQPISPQTTGSGRGRGAPPAPPPARRSAAKVDAPQREPTPPQEPPAPKGPPPPRFAAPPPLPDAGKYAEPIDRASPRPKSVSVSNPGPPPPPRPAKVPADHHEPAESGTRFGVPPPFTGQRTNAPPPTPSRGPVPPPPPSRDSHTHSAPPSNAVPPPLPPKTPTAPTSYAPPLPPPSSRPVPQPPSRDSGPPPPPLRDNGPPPPPPLPHSHAPAPPPLPSSHAPPPPPLPSSSAPPP</sequence>
<dbReference type="SMART" id="SM00461">
    <property type="entry name" value="WH1"/>
    <property type="match status" value="1"/>
</dbReference>
<evidence type="ECO:0000256" key="1">
    <source>
        <dbReference type="ARBA" id="ARBA00022553"/>
    </source>
</evidence>
<feature type="compositionally biased region" description="Polar residues" evidence="2">
    <location>
        <begin position="165"/>
        <end position="180"/>
    </location>
</feature>
<evidence type="ECO:0000259" key="3">
    <source>
        <dbReference type="PROSITE" id="PS50229"/>
    </source>
</evidence>
<dbReference type="Proteomes" id="UP000258309">
    <property type="component" value="Unassembled WGS sequence"/>
</dbReference>
<proteinExistence type="predicted"/>
<feature type="compositionally biased region" description="Pro residues" evidence="2">
    <location>
        <begin position="407"/>
        <end position="423"/>
    </location>
</feature>
<evidence type="ECO:0000256" key="2">
    <source>
        <dbReference type="SAM" id="MobiDB-lite"/>
    </source>
</evidence>
<accession>A0A3E2HGK3</accession>
<dbReference type="GO" id="GO:0071933">
    <property type="term" value="F:Arp2/3 complex binding"/>
    <property type="evidence" value="ECO:0007669"/>
    <property type="project" value="UniProtKB-ARBA"/>
</dbReference>
<feature type="domain" description="WH1" evidence="3">
    <location>
        <begin position="17"/>
        <end position="129"/>
    </location>
</feature>
<dbReference type="InterPro" id="IPR033927">
    <property type="entry name" value="WASPfam_EVH1"/>
</dbReference>
<dbReference type="OrthoDB" id="8963340at2759"/>
<dbReference type="InterPro" id="IPR000697">
    <property type="entry name" value="WH1/EVH1_dom"/>
</dbReference>
<feature type="compositionally biased region" description="Low complexity" evidence="2">
    <location>
        <begin position="181"/>
        <end position="192"/>
    </location>
</feature>
<feature type="non-terminal residue" evidence="4">
    <location>
        <position position="1"/>
    </location>
</feature>